<evidence type="ECO:0000259" key="2">
    <source>
        <dbReference type="PROSITE" id="PS50858"/>
    </source>
</evidence>
<feature type="compositionally biased region" description="Basic and acidic residues" evidence="1">
    <location>
        <begin position="383"/>
        <end position="392"/>
    </location>
</feature>
<evidence type="ECO:0000313" key="4">
    <source>
        <dbReference type="Proteomes" id="UP000606974"/>
    </source>
</evidence>
<dbReference type="PANTHER" id="PTHR16019:SF5">
    <property type="entry name" value="BSD DOMAIN-CONTAINING PROTEIN 1"/>
    <property type="match status" value="1"/>
</dbReference>
<evidence type="ECO:0000256" key="1">
    <source>
        <dbReference type="SAM" id="MobiDB-lite"/>
    </source>
</evidence>
<comment type="caution">
    <text evidence="3">The sequence shown here is derived from an EMBL/GenBank/DDBJ whole genome shotgun (WGS) entry which is preliminary data.</text>
</comment>
<dbReference type="Pfam" id="PF03909">
    <property type="entry name" value="BSD"/>
    <property type="match status" value="1"/>
</dbReference>
<name>A0A8H7AGG7_9EURO</name>
<dbReference type="AlphaFoldDB" id="A0A8H7AGG7"/>
<dbReference type="EMBL" id="JAACFV010000051">
    <property type="protein sequence ID" value="KAF7508668.1"/>
    <property type="molecule type" value="Genomic_DNA"/>
</dbReference>
<feature type="compositionally biased region" description="Basic and acidic residues" evidence="1">
    <location>
        <begin position="1"/>
        <end position="10"/>
    </location>
</feature>
<dbReference type="InterPro" id="IPR035925">
    <property type="entry name" value="BSD_dom_sf"/>
</dbReference>
<dbReference type="GO" id="GO:0005737">
    <property type="term" value="C:cytoplasm"/>
    <property type="evidence" value="ECO:0007669"/>
    <property type="project" value="TreeGrafter"/>
</dbReference>
<dbReference type="SMART" id="SM00751">
    <property type="entry name" value="BSD"/>
    <property type="match status" value="1"/>
</dbReference>
<feature type="region of interest" description="Disordered" evidence="1">
    <location>
        <begin position="99"/>
        <end position="142"/>
    </location>
</feature>
<dbReference type="PROSITE" id="PS50858">
    <property type="entry name" value="BSD"/>
    <property type="match status" value="1"/>
</dbReference>
<reference evidence="3" key="1">
    <citation type="submission" date="2020-02" db="EMBL/GenBank/DDBJ databases">
        <authorList>
            <person name="Palmer J.M."/>
        </authorList>
    </citation>
    <scope>NUCLEOTIDE SEQUENCE</scope>
    <source>
        <strain evidence="3">EPUS1.4</strain>
        <tissue evidence="3">Thallus</tissue>
    </source>
</reference>
<dbReference type="PANTHER" id="PTHR16019">
    <property type="entry name" value="SYNAPSE-ASSOCIATED PROTEIN"/>
    <property type="match status" value="1"/>
</dbReference>
<dbReference type="OrthoDB" id="73788at2759"/>
<feature type="compositionally biased region" description="Acidic residues" evidence="1">
    <location>
        <begin position="322"/>
        <end position="338"/>
    </location>
</feature>
<keyword evidence="4" id="KW-1185">Reference proteome</keyword>
<accession>A0A8H7AGG7</accession>
<protein>
    <recommendedName>
        <fullName evidence="2">BSD domain-containing protein</fullName>
    </recommendedName>
</protein>
<feature type="region of interest" description="Disordered" evidence="1">
    <location>
        <begin position="314"/>
        <end position="435"/>
    </location>
</feature>
<dbReference type="Gene3D" id="1.10.3970.10">
    <property type="entry name" value="BSD domain"/>
    <property type="match status" value="1"/>
</dbReference>
<gene>
    <name evidence="3" type="ORF">GJ744_009060</name>
</gene>
<proteinExistence type="predicted"/>
<organism evidence="3 4">
    <name type="scientific">Endocarpon pusillum</name>
    <dbReference type="NCBI Taxonomy" id="364733"/>
    <lineage>
        <taxon>Eukaryota</taxon>
        <taxon>Fungi</taxon>
        <taxon>Dikarya</taxon>
        <taxon>Ascomycota</taxon>
        <taxon>Pezizomycotina</taxon>
        <taxon>Eurotiomycetes</taxon>
        <taxon>Chaetothyriomycetidae</taxon>
        <taxon>Verrucariales</taxon>
        <taxon>Verrucariaceae</taxon>
        <taxon>Endocarpon</taxon>
    </lineage>
</organism>
<dbReference type="Proteomes" id="UP000606974">
    <property type="component" value="Unassembled WGS sequence"/>
</dbReference>
<dbReference type="SUPFAM" id="SSF140383">
    <property type="entry name" value="BSD domain-like"/>
    <property type="match status" value="1"/>
</dbReference>
<feature type="region of interest" description="Disordered" evidence="1">
    <location>
        <begin position="1"/>
        <end position="35"/>
    </location>
</feature>
<sequence length="435" mass="48768">MDIAYDHITEETFASDRAPTPTPQKAGAPSSKPNLNTELQETFRAFSNSPWGAKLGGLWGNVRKQGEQYYEGARREVEGASGEALKGFSDLKETIVKRTRSLSLDEDRAEGSQSRSGPEDSTLTATDTEESEPHKKRTESEVIRENESLISIFRSEAAKRLKDLEKAEDAADEALLRFGTNIRNFLRDAVAIAPPSEETGEARNNSSVLFESKDSSGKRVIHTTRFDAQLHVIHSTLDSFGKDPISGEWPKFKDEFKIDEKTEDISSDLSKYPELRRAMEQLVPERVDYKDFWCRYYFLRLVIQTEEQKRKDLLKGASSQNEQDEEVTWDADSDDEKDDGPSRPSTSHKIALSSNDDTRSSTAVPQQQTLSAAPPTKPAIEGRNSHDQHSQPDSDASYDLVSGATSRTPGSPKEEVKDKVKAVKRDEESDEEDWE</sequence>
<evidence type="ECO:0000313" key="3">
    <source>
        <dbReference type="EMBL" id="KAF7508668.1"/>
    </source>
</evidence>
<feature type="domain" description="BSD" evidence="2">
    <location>
        <begin position="252"/>
        <end position="304"/>
    </location>
</feature>
<dbReference type="InterPro" id="IPR051494">
    <property type="entry name" value="BSD_domain-containing"/>
</dbReference>
<dbReference type="InterPro" id="IPR005607">
    <property type="entry name" value="BSD_dom"/>
</dbReference>
<feature type="compositionally biased region" description="Basic and acidic residues" evidence="1">
    <location>
        <begin position="412"/>
        <end position="427"/>
    </location>
</feature>
<feature type="compositionally biased region" description="Polar residues" evidence="1">
    <location>
        <begin position="343"/>
        <end position="371"/>
    </location>
</feature>
<feature type="compositionally biased region" description="Polar residues" evidence="1">
    <location>
        <begin position="111"/>
        <end position="126"/>
    </location>
</feature>